<sequence>MNTELELLSTVLLYVRKQHNKTYFKSISPEFSSGTVSNAARSPVTLIMAGRGIKRSGPLVLQKWGKHTFGGSKLQFFRQWNIDGVEVDPLVPHTQKLFHKLDSNQRGFCQSVRSTCRFSVVSVGDSDRLFTVLETFHCAADSSTGKRVQCGGVSSHVRAADHEIDRFLCNVVYSDVSAGGRGSIQKTPFLVFWVVCIVWIWTSKWAVERVVLWLVDCGVNVRSGDGLTCKMGLTDPRFLHRGHTDGKVPVSVLLDGFHQVDEVLFEVWVQCGGINCVSVVLGGDVTFSRDQVQSWDVVCSVSVLELDGLGTRGQSQQLVTQTDSKDRKLWVLVHSLSQVFHGSRAVSRVSRSVRDENSVELVGNVLHRVVIRQNGDGCSTRHQRPQDIFLDTAIKNSNMVFSVRRRNMERSFGCHLVHKVDSTWIVKRSVFICVIGLANTQLGQTRTLFSQIRNQLSGIDTSDSCHSFTLTPLTQTFNSSPMGVLQSNVTNNNSNTLDVRRLEVLEEVELISGSSGWDTIVTNQRLCEHQDLSSIRRISH</sequence>
<comment type="caution">
    <text evidence="1">The sequence shown here is derived from an EMBL/GenBank/DDBJ whole genome shotgun (WGS) entry which is preliminary data.</text>
</comment>
<dbReference type="Proteomes" id="UP000769157">
    <property type="component" value="Unassembled WGS sequence"/>
</dbReference>
<name>A0A9P8T1E2_9ASCO</name>
<proteinExistence type="predicted"/>
<organism evidence="1 2">
    <name type="scientific">Ogataea philodendri</name>
    <dbReference type="NCBI Taxonomy" id="1378263"/>
    <lineage>
        <taxon>Eukaryota</taxon>
        <taxon>Fungi</taxon>
        <taxon>Dikarya</taxon>
        <taxon>Ascomycota</taxon>
        <taxon>Saccharomycotina</taxon>
        <taxon>Pichiomycetes</taxon>
        <taxon>Pichiales</taxon>
        <taxon>Pichiaceae</taxon>
        <taxon>Ogataea</taxon>
    </lineage>
</organism>
<dbReference type="EMBL" id="JAEUBE010000378">
    <property type="protein sequence ID" value="KAH3662446.1"/>
    <property type="molecule type" value="Genomic_DNA"/>
</dbReference>
<reference evidence="1" key="1">
    <citation type="journal article" date="2021" name="Open Biol.">
        <title>Shared evolutionary footprints suggest mitochondrial oxidative damage underlies multiple complex I losses in fungi.</title>
        <authorList>
            <person name="Schikora-Tamarit M.A."/>
            <person name="Marcet-Houben M."/>
            <person name="Nosek J."/>
            <person name="Gabaldon T."/>
        </authorList>
    </citation>
    <scope>NUCLEOTIDE SEQUENCE</scope>
    <source>
        <strain evidence="1">CBS6075</strain>
    </source>
</reference>
<reference evidence="1" key="2">
    <citation type="submission" date="2021-01" db="EMBL/GenBank/DDBJ databases">
        <authorList>
            <person name="Schikora-Tamarit M.A."/>
        </authorList>
    </citation>
    <scope>NUCLEOTIDE SEQUENCE</scope>
    <source>
        <strain evidence="1">CBS6075</strain>
    </source>
</reference>
<evidence type="ECO:0000313" key="1">
    <source>
        <dbReference type="EMBL" id="KAH3662446.1"/>
    </source>
</evidence>
<protein>
    <submittedName>
        <fullName evidence="1">Uncharacterized protein</fullName>
    </submittedName>
</protein>
<keyword evidence="2" id="KW-1185">Reference proteome</keyword>
<dbReference type="GeneID" id="70237662"/>
<dbReference type="RefSeq" id="XP_046059535.1">
    <property type="nucleotide sequence ID" value="XM_046206908.1"/>
</dbReference>
<dbReference type="AlphaFoldDB" id="A0A9P8T1E2"/>
<accession>A0A9P8T1E2</accession>
<gene>
    <name evidence="1" type="ORF">OGAPHI_005698</name>
</gene>
<evidence type="ECO:0000313" key="2">
    <source>
        <dbReference type="Proteomes" id="UP000769157"/>
    </source>
</evidence>